<feature type="signal peptide" evidence="2">
    <location>
        <begin position="1"/>
        <end position="27"/>
    </location>
</feature>
<accession>A0A3M9NJJ4</accession>
<dbReference type="Pfam" id="PF13205">
    <property type="entry name" value="Big_5"/>
    <property type="match status" value="1"/>
</dbReference>
<evidence type="ECO:0000313" key="5">
    <source>
        <dbReference type="Proteomes" id="UP000267223"/>
    </source>
</evidence>
<keyword evidence="5" id="KW-1185">Reference proteome</keyword>
<name>A0A3M9NJJ4_9BACT</name>
<evidence type="ECO:0000256" key="1">
    <source>
        <dbReference type="ARBA" id="ARBA00022729"/>
    </source>
</evidence>
<dbReference type="Proteomes" id="UP000267223">
    <property type="component" value="Unassembled WGS sequence"/>
</dbReference>
<organism evidence="4 5">
    <name type="scientific">Hanamia caeni</name>
    <dbReference type="NCBI Taxonomy" id="2294116"/>
    <lineage>
        <taxon>Bacteria</taxon>
        <taxon>Pseudomonadati</taxon>
        <taxon>Bacteroidota</taxon>
        <taxon>Chitinophagia</taxon>
        <taxon>Chitinophagales</taxon>
        <taxon>Chitinophagaceae</taxon>
        <taxon>Hanamia</taxon>
    </lineage>
</organism>
<feature type="chain" id="PRO_5017952038" description="SbsA Ig-like domain-containing protein" evidence="2">
    <location>
        <begin position="28"/>
        <end position="465"/>
    </location>
</feature>
<dbReference type="EMBL" id="RJJR01000004">
    <property type="protein sequence ID" value="RNI37972.1"/>
    <property type="molecule type" value="Genomic_DNA"/>
</dbReference>
<feature type="domain" description="SbsA Ig-like" evidence="3">
    <location>
        <begin position="38"/>
        <end position="129"/>
    </location>
</feature>
<evidence type="ECO:0000259" key="3">
    <source>
        <dbReference type="Pfam" id="PF13205"/>
    </source>
</evidence>
<reference evidence="4 5" key="1">
    <citation type="submission" date="2018-11" db="EMBL/GenBank/DDBJ databases">
        <title>Draft genome sequence of Ferruginibacter sp. BO-59.</title>
        <authorList>
            <person name="Im W.T."/>
        </authorList>
    </citation>
    <scope>NUCLEOTIDE SEQUENCE [LARGE SCALE GENOMIC DNA]</scope>
    <source>
        <strain evidence="4 5">BO-59</strain>
    </source>
</reference>
<protein>
    <recommendedName>
        <fullName evidence="3">SbsA Ig-like domain-containing protein</fullName>
    </recommendedName>
</protein>
<dbReference type="InterPro" id="IPR032812">
    <property type="entry name" value="SbsA_Ig"/>
</dbReference>
<sequence>MKIYNSIIFLAAAAFCYFLSVLSTGCAQIGMPTGGPRDSTPPVLLDATPPNNTIHFKGKNIVLTFDEYVHLQDLQKNLLVAPEPKIIPNITSKLKTISIKIRDTLQPNTTYSFQFGNSIQDINENNPYHDFTYVLSTGSYIDSLTLNGNVIIAQTGKPDSTLIAMLYNNLGDSAVYKEKPRYVARLDSSGNFHFKNLASGTYHLFALKDESGQKMYNNPSQLFAFADSAIHIPEDKAPEKLYAYAEEISQKPVKSTPAPSKKGQEKVLKYTISAAGGTQDLLSPLTITFPVPLKTFDSTKIRLTDTLFHPVAATIFIDTNLSKVFVATNWQEDTQYDLIIEKDFATDTLGDALSKADTLRFKTKRSNEYGSIKLNFKNLDKFIHPVLQVVKDAKVVDSFKLTAPTFSKKLFEPGEYDLRILNDTNDNGTWDPGNYQLRKQPEIVTPIPKKLNIRADWDNEMDLIL</sequence>
<gene>
    <name evidence="4" type="ORF">EFY79_06990</name>
</gene>
<evidence type="ECO:0000256" key="2">
    <source>
        <dbReference type="SAM" id="SignalP"/>
    </source>
</evidence>
<dbReference type="OrthoDB" id="9809989at2"/>
<dbReference type="PROSITE" id="PS51257">
    <property type="entry name" value="PROKAR_LIPOPROTEIN"/>
    <property type="match status" value="1"/>
</dbReference>
<dbReference type="RefSeq" id="WP_123119961.1">
    <property type="nucleotide sequence ID" value="NZ_RJJR01000004.1"/>
</dbReference>
<evidence type="ECO:0000313" key="4">
    <source>
        <dbReference type="EMBL" id="RNI37972.1"/>
    </source>
</evidence>
<dbReference type="AlphaFoldDB" id="A0A3M9NJJ4"/>
<comment type="caution">
    <text evidence="4">The sequence shown here is derived from an EMBL/GenBank/DDBJ whole genome shotgun (WGS) entry which is preliminary data.</text>
</comment>
<proteinExistence type="predicted"/>
<keyword evidence="1 2" id="KW-0732">Signal</keyword>